<evidence type="ECO:0000313" key="5">
    <source>
        <dbReference type="EMBL" id="CAF4374349.1"/>
    </source>
</evidence>
<evidence type="ECO:0000313" key="2">
    <source>
        <dbReference type="EMBL" id="CAF3378991.1"/>
    </source>
</evidence>
<dbReference type="EMBL" id="CAJNYD010001878">
    <property type="protein sequence ID" value="CAF3378991.1"/>
    <property type="molecule type" value="Genomic_DNA"/>
</dbReference>
<protein>
    <submittedName>
        <fullName evidence="8">Uncharacterized protein</fullName>
    </submittedName>
</protein>
<accession>A0A821JIK6</accession>
<evidence type="ECO:0000313" key="9">
    <source>
        <dbReference type="Proteomes" id="UP000663838"/>
    </source>
</evidence>
<reference evidence="8" key="1">
    <citation type="submission" date="2021-02" db="EMBL/GenBank/DDBJ databases">
        <authorList>
            <person name="Nowell W R."/>
        </authorList>
    </citation>
    <scope>NUCLEOTIDE SEQUENCE</scope>
</reference>
<dbReference type="Proteomes" id="UP000663833">
    <property type="component" value="Unassembled WGS sequence"/>
</dbReference>
<evidence type="ECO:0000313" key="6">
    <source>
        <dbReference type="EMBL" id="CAF4375583.1"/>
    </source>
</evidence>
<organism evidence="8 9">
    <name type="scientific">Rotaria socialis</name>
    <dbReference type="NCBI Taxonomy" id="392032"/>
    <lineage>
        <taxon>Eukaryota</taxon>
        <taxon>Metazoa</taxon>
        <taxon>Spiralia</taxon>
        <taxon>Gnathifera</taxon>
        <taxon>Rotifera</taxon>
        <taxon>Eurotatoria</taxon>
        <taxon>Bdelloidea</taxon>
        <taxon>Philodinida</taxon>
        <taxon>Philodinidae</taxon>
        <taxon>Rotaria</taxon>
    </lineage>
</organism>
<evidence type="ECO:0000313" key="10">
    <source>
        <dbReference type="Proteomes" id="UP000663873"/>
    </source>
</evidence>
<evidence type="ECO:0000313" key="3">
    <source>
        <dbReference type="EMBL" id="CAF3548134.1"/>
    </source>
</evidence>
<dbReference type="EMBL" id="CAJOBP010000698">
    <property type="protein sequence ID" value="CAF4210680.1"/>
    <property type="molecule type" value="Genomic_DNA"/>
</dbReference>
<dbReference type="EMBL" id="CAJOBQ010000527">
    <property type="protein sequence ID" value="CAF4374349.1"/>
    <property type="molecule type" value="Genomic_DNA"/>
</dbReference>
<name>A0A821JIK6_9BILA</name>
<dbReference type="Proteomes" id="UP000663862">
    <property type="component" value="Unassembled WGS sequence"/>
</dbReference>
<dbReference type="EMBL" id="CAJOBR010000806">
    <property type="protein sequence ID" value="CAF4548765.1"/>
    <property type="molecule type" value="Genomic_DNA"/>
</dbReference>
<evidence type="ECO:0000313" key="7">
    <source>
        <dbReference type="EMBL" id="CAF4548765.1"/>
    </source>
</evidence>
<dbReference type="AlphaFoldDB" id="A0A821JIK6"/>
<dbReference type="Proteomes" id="UP000663873">
    <property type="component" value="Unassembled WGS sequence"/>
</dbReference>
<keyword evidence="10" id="KW-1185">Reference proteome</keyword>
<evidence type="ECO:0000313" key="8">
    <source>
        <dbReference type="EMBL" id="CAF4722806.1"/>
    </source>
</evidence>
<dbReference type="Proteomes" id="UP000663825">
    <property type="component" value="Unassembled WGS sequence"/>
</dbReference>
<dbReference type="Proteomes" id="UP000663848">
    <property type="component" value="Unassembled WGS sequence"/>
</dbReference>
<dbReference type="EMBL" id="CAJNYT010003305">
    <property type="protein sequence ID" value="CAF3548134.1"/>
    <property type="molecule type" value="Genomic_DNA"/>
</dbReference>
<dbReference type="EMBL" id="CAJOBS010001367">
    <property type="protein sequence ID" value="CAF4722806.1"/>
    <property type="molecule type" value="Genomic_DNA"/>
</dbReference>
<evidence type="ECO:0000313" key="4">
    <source>
        <dbReference type="EMBL" id="CAF4210680.1"/>
    </source>
</evidence>
<gene>
    <name evidence="3" type="ORF">GRG538_LOCUS20098</name>
    <name evidence="6" type="ORF">HFQ381_LOCUS18363</name>
    <name evidence="2" type="ORF">LUA448_LOCUS15589</name>
    <name evidence="7" type="ORF">QYT958_LOCUS8146</name>
    <name evidence="1" type="ORF">TIS948_LOCUS1756</name>
    <name evidence="8" type="ORF">TOA249_LOCUS18385</name>
    <name evidence="5" type="ORF">TSG867_LOCUS11120</name>
    <name evidence="4" type="ORF">UJA718_LOCUS7124</name>
</gene>
<dbReference type="Proteomes" id="UP000663838">
    <property type="component" value="Unassembled WGS sequence"/>
</dbReference>
<comment type="caution">
    <text evidence="8">The sequence shown here is derived from an EMBL/GenBank/DDBJ whole genome shotgun (WGS) entry which is preliminary data.</text>
</comment>
<dbReference type="EMBL" id="CAJNXB010000050">
    <property type="protein sequence ID" value="CAF3007079.1"/>
    <property type="molecule type" value="Genomic_DNA"/>
</dbReference>
<dbReference type="Proteomes" id="UP000663851">
    <property type="component" value="Unassembled WGS sequence"/>
</dbReference>
<sequence>MYNTQKDYSVFVVLSEMSLSKERIVTQYKKEYIELIVKQKTAAFFRYKQRSCVYVSFDYNKEELVSRADQPICKPKKFSIKEAVSMADEDFLIAELNSQFQ</sequence>
<dbReference type="OrthoDB" id="9989278at2759"/>
<proteinExistence type="predicted"/>
<dbReference type="Proteomes" id="UP000663872">
    <property type="component" value="Unassembled WGS sequence"/>
</dbReference>
<evidence type="ECO:0000313" key="1">
    <source>
        <dbReference type="EMBL" id="CAF3007079.1"/>
    </source>
</evidence>
<dbReference type="EMBL" id="CAJOBO010001414">
    <property type="protein sequence ID" value="CAF4375583.1"/>
    <property type="molecule type" value="Genomic_DNA"/>
</dbReference>